<evidence type="ECO:0000313" key="1">
    <source>
        <dbReference type="EMBL" id="MTW35512.1"/>
    </source>
</evidence>
<protein>
    <submittedName>
        <fullName evidence="1">Uncharacterized protein</fullName>
    </submittedName>
</protein>
<dbReference type="RefSeq" id="WP_155436843.1">
    <property type="nucleotide sequence ID" value="NZ_JBHLXK010000011.1"/>
</dbReference>
<gene>
    <name evidence="1" type="ORF">GM655_22210</name>
</gene>
<keyword evidence="2" id="KW-1185">Reference proteome</keyword>
<accession>A0ABW9SU05</accession>
<dbReference type="Proteomes" id="UP000735592">
    <property type="component" value="Unassembled WGS sequence"/>
</dbReference>
<evidence type="ECO:0000313" key="2">
    <source>
        <dbReference type="Proteomes" id="UP000735592"/>
    </source>
</evidence>
<sequence length="48" mass="5297">MKAIPPPIETELATAKDATACARRVRAQAHDKVMAHMRAIIATKRDIK</sequence>
<reference evidence="1 2" key="1">
    <citation type="submission" date="2019-11" db="EMBL/GenBank/DDBJ databases">
        <title>Type strains purchased from KCTC, JCM and DSMZ.</title>
        <authorList>
            <person name="Lu H."/>
        </authorList>
    </citation>
    <scope>NUCLEOTIDE SEQUENCE [LARGE SCALE GENOMIC DNA]</scope>
    <source>
        <strain evidence="1 2">DSM 103461</strain>
    </source>
</reference>
<organism evidence="1 2">
    <name type="scientific">Pseudoduganella danionis</name>
    <dbReference type="NCBI Taxonomy" id="1890295"/>
    <lineage>
        <taxon>Bacteria</taxon>
        <taxon>Pseudomonadati</taxon>
        <taxon>Pseudomonadota</taxon>
        <taxon>Betaproteobacteria</taxon>
        <taxon>Burkholderiales</taxon>
        <taxon>Oxalobacteraceae</taxon>
        <taxon>Telluria group</taxon>
        <taxon>Pseudoduganella</taxon>
    </lineage>
</organism>
<comment type="caution">
    <text evidence="1">The sequence shown here is derived from an EMBL/GenBank/DDBJ whole genome shotgun (WGS) entry which is preliminary data.</text>
</comment>
<dbReference type="EMBL" id="WNKW01000014">
    <property type="protein sequence ID" value="MTW35512.1"/>
    <property type="molecule type" value="Genomic_DNA"/>
</dbReference>
<name>A0ABW9SU05_9BURK</name>
<proteinExistence type="predicted"/>